<dbReference type="Proteomes" id="UP000305760">
    <property type="component" value="Unassembled WGS sequence"/>
</dbReference>
<dbReference type="PANTHER" id="PTHR36437">
    <property type="entry name" value="GLYOXALASE/BLEOMYCIN RESISTANCE PROTEIN/DIOXYGENASE"/>
    <property type="match status" value="1"/>
</dbReference>
<protein>
    <submittedName>
        <fullName evidence="2">VOC family protein</fullName>
    </submittedName>
</protein>
<dbReference type="PANTHER" id="PTHR36437:SF2">
    <property type="entry name" value="GLYOXALASE_BLEOMYCIN RESISTANCE PROTEIN_DIOXYGENASE"/>
    <property type="match status" value="1"/>
</dbReference>
<dbReference type="InterPro" id="IPR029068">
    <property type="entry name" value="Glyas_Bleomycin-R_OHBP_Dase"/>
</dbReference>
<dbReference type="EMBL" id="SMDR01000001">
    <property type="protein sequence ID" value="TNJ34778.1"/>
    <property type="molecule type" value="Genomic_DNA"/>
</dbReference>
<accession>A0A5C4RUV0</accession>
<evidence type="ECO:0000259" key="1">
    <source>
        <dbReference type="PROSITE" id="PS51819"/>
    </source>
</evidence>
<name>A0A5C4RUV0_9GAMM</name>
<dbReference type="InterPro" id="IPR037523">
    <property type="entry name" value="VOC_core"/>
</dbReference>
<evidence type="ECO:0000313" key="2">
    <source>
        <dbReference type="EMBL" id="TNJ34778.1"/>
    </source>
</evidence>
<reference evidence="2 3" key="1">
    <citation type="submission" date="2019-03" db="EMBL/GenBank/DDBJ databases">
        <title>Arenimonas daejeonensis sp. nov., isolated from compost.</title>
        <authorList>
            <person name="Jeon C.O."/>
        </authorList>
    </citation>
    <scope>NUCLEOTIDE SEQUENCE [LARGE SCALE GENOMIC DNA]</scope>
    <source>
        <strain evidence="2 3">R29</strain>
    </source>
</reference>
<evidence type="ECO:0000313" key="3">
    <source>
        <dbReference type="Proteomes" id="UP000305760"/>
    </source>
</evidence>
<sequence length="129" mass="14350">MTQTLGALSLLVRDYDEAVAWFVGALGFRLLEDTPRGPGKRWVRVAPPGASETCLLLAQAASDEQRALVGKQGGGRVWLFLHTDDFARDYARMSAAGVRFAEAPRHEDYGSVAVFEDLYGNRWDLIQHR</sequence>
<dbReference type="CDD" id="cd07263">
    <property type="entry name" value="VOC_like"/>
    <property type="match status" value="1"/>
</dbReference>
<keyword evidence="3" id="KW-1185">Reference proteome</keyword>
<dbReference type="PROSITE" id="PS51819">
    <property type="entry name" value="VOC"/>
    <property type="match status" value="1"/>
</dbReference>
<dbReference type="AlphaFoldDB" id="A0A5C4RUV0"/>
<gene>
    <name evidence="2" type="ORF">E1B00_03070</name>
</gene>
<dbReference type="InterPro" id="IPR004360">
    <property type="entry name" value="Glyas_Fos-R_dOase_dom"/>
</dbReference>
<dbReference type="Pfam" id="PF00903">
    <property type="entry name" value="Glyoxalase"/>
    <property type="match status" value="1"/>
</dbReference>
<dbReference type="OrthoDB" id="9794917at2"/>
<organism evidence="2 3">
    <name type="scientific">Arenimonas terrae</name>
    <dbReference type="NCBI Taxonomy" id="2546226"/>
    <lineage>
        <taxon>Bacteria</taxon>
        <taxon>Pseudomonadati</taxon>
        <taxon>Pseudomonadota</taxon>
        <taxon>Gammaproteobacteria</taxon>
        <taxon>Lysobacterales</taxon>
        <taxon>Lysobacteraceae</taxon>
        <taxon>Arenimonas</taxon>
    </lineage>
</organism>
<proteinExistence type="predicted"/>
<dbReference type="SUPFAM" id="SSF54593">
    <property type="entry name" value="Glyoxalase/Bleomycin resistance protein/Dihydroxybiphenyl dioxygenase"/>
    <property type="match status" value="1"/>
</dbReference>
<dbReference type="RefSeq" id="WP_139445520.1">
    <property type="nucleotide sequence ID" value="NZ_SMDR01000001.1"/>
</dbReference>
<dbReference type="Gene3D" id="3.10.180.10">
    <property type="entry name" value="2,3-Dihydroxybiphenyl 1,2-Dioxygenase, domain 1"/>
    <property type="match status" value="1"/>
</dbReference>
<comment type="caution">
    <text evidence="2">The sequence shown here is derived from an EMBL/GenBank/DDBJ whole genome shotgun (WGS) entry which is preliminary data.</text>
</comment>
<feature type="domain" description="VOC" evidence="1">
    <location>
        <begin position="4"/>
        <end position="128"/>
    </location>
</feature>